<dbReference type="Proteomes" id="UP000265520">
    <property type="component" value="Unassembled WGS sequence"/>
</dbReference>
<evidence type="ECO:0000256" key="1">
    <source>
        <dbReference type="ARBA" id="ARBA00004196"/>
    </source>
</evidence>
<dbReference type="SUPFAM" id="SSF52058">
    <property type="entry name" value="L domain-like"/>
    <property type="match status" value="1"/>
</dbReference>
<protein>
    <submittedName>
        <fullName evidence="2">Polygalacturonase inhibitor 2-like</fullName>
    </submittedName>
</protein>
<sequence>TLQVTLTPHFHPKPSTLAEIKTLSGIALTDNKLTGHLPITLSPLPKLKGIGFDGNQLTGEIPKSYGLFSTLFKVLTLSRNRISGKIPKSLV</sequence>
<dbReference type="InterPro" id="IPR001611">
    <property type="entry name" value="Leu-rich_rpt"/>
</dbReference>
<comment type="caution">
    <text evidence="2">The sequence shown here is derived from an EMBL/GenBank/DDBJ whole genome shotgun (WGS) entry which is preliminary data.</text>
</comment>
<evidence type="ECO:0000313" key="3">
    <source>
        <dbReference type="Proteomes" id="UP000265520"/>
    </source>
</evidence>
<keyword evidence="3" id="KW-1185">Reference proteome</keyword>
<dbReference type="Pfam" id="PF00560">
    <property type="entry name" value="LRR_1"/>
    <property type="match status" value="1"/>
</dbReference>
<dbReference type="EMBL" id="LXQA010154754">
    <property type="protein sequence ID" value="MCI26690.1"/>
    <property type="molecule type" value="Genomic_DNA"/>
</dbReference>
<dbReference type="PANTHER" id="PTHR48059:SF24">
    <property type="entry name" value="POLYGALACTURONASE INHIBITOR"/>
    <property type="match status" value="1"/>
</dbReference>
<dbReference type="AlphaFoldDB" id="A0A392QSU6"/>
<dbReference type="PANTHER" id="PTHR48059">
    <property type="entry name" value="POLYGALACTURONASE INHIBITOR 1"/>
    <property type="match status" value="1"/>
</dbReference>
<organism evidence="2 3">
    <name type="scientific">Trifolium medium</name>
    <dbReference type="NCBI Taxonomy" id="97028"/>
    <lineage>
        <taxon>Eukaryota</taxon>
        <taxon>Viridiplantae</taxon>
        <taxon>Streptophyta</taxon>
        <taxon>Embryophyta</taxon>
        <taxon>Tracheophyta</taxon>
        <taxon>Spermatophyta</taxon>
        <taxon>Magnoliopsida</taxon>
        <taxon>eudicotyledons</taxon>
        <taxon>Gunneridae</taxon>
        <taxon>Pentapetalae</taxon>
        <taxon>rosids</taxon>
        <taxon>fabids</taxon>
        <taxon>Fabales</taxon>
        <taxon>Fabaceae</taxon>
        <taxon>Papilionoideae</taxon>
        <taxon>50 kb inversion clade</taxon>
        <taxon>NPAAA clade</taxon>
        <taxon>Hologalegina</taxon>
        <taxon>IRL clade</taxon>
        <taxon>Trifolieae</taxon>
        <taxon>Trifolium</taxon>
    </lineage>
</organism>
<name>A0A392QSU6_9FABA</name>
<accession>A0A392QSU6</accession>
<feature type="non-terminal residue" evidence="2">
    <location>
        <position position="1"/>
    </location>
</feature>
<comment type="subcellular location">
    <subcellularLocation>
        <location evidence="1">Cell envelope</location>
    </subcellularLocation>
</comment>
<evidence type="ECO:0000313" key="2">
    <source>
        <dbReference type="EMBL" id="MCI26690.1"/>
    </source>
</evidence>
<dbReference type="Gene3D" id="3.80.10.10">
    <property type="entry name" value="Ribonuclease Inhibitor"/>
    <property type="match status" value="1"/>
</dbReference>
<reference evidence="2 3" key="1">
    <citation type="journal article" date="2018" name="Front. Plant Sci.">
        <title>Red Clover (Trifolium pratense) and Zigzag Clover (T. medium) - A Picture of Genomic Similarities and Differences.</title>
        <authorList>
            <person name="Dluhosova J."/>
            <person name="Istvanek J."/>
            <person name="Nedelnik J."/>
            <person name="Repkova J."/>
        </authorList>
    </citation>
    <scope>NUCLEOTIDE SEQUENCE [LARGE SCALE GENOMIC DNA]</scope>
    <source>
        <strain evidence="3">cv. 10/8</strain>
        <tissue evidence="2">Leaf</tissue>
    </source>
</reference>
<dbReference type="InterPro" id="IPR051848">
    <property type="entry name" value="PGIP"/>
</dbReference>
<proteinExistence type="predicted"/>
<dbReference type="InterPro" id="IPR032675">
    <property type="entry name" value="LRR_dom_sf"/>
</dbReference>